<comment type="caution">
    <text evidence="1">The sequence shown here is derived from an EMBL/GenBank/DDBJ whole genome shotgun (WGS) entry which is preliminary data.</text>
</comment>
<dbReference type="Proteomes" id="UP001156905">
    <property type="component" value="Unassembled WGS sequence"/>
</dbReference>
<evidence type="ECO:0000313" key="1">
    <source>
        <dbReference type="EMBL" id="GLR91321.1"/>
    </source>
</evidence>
<organism evidence="1 2">
    <name type="scientific">Bradyrhizobium iriomotense</name>
    <dbReference type="NCBI Taxonomy" id="441950"/>
    <lineage>
        <taxon>Bacteria</taxon>
        <taxon>Pseudomonadati</taxon>
        <taxon>Pseudomonadota</taxon>
        <taxon>Alphaproteobacteria</taxon>
        <taxon>Hyphomicrobiales</taxon>
        <taxon>Nitrobacteraceae</taxon>
        <taxon>Bradyrhizobium</taxon>
    </lineage>
</organism>
<protein>
    <submittedName>
        <fullName evidence="1">Uncharacterized protein</fullName>
    </submittedName>
</protein>
<keyword evidence="2" id="KW-1185">Reference proteome</keyword>
<accession>A0ABQ6BCT9</accession>
<gene>
    <name evidence="1" type="ORF">GCM10007857_80380</name>
</gene>
<sequence>MRGSVQHTSVLALASMQSEHSIGVSQMHSNQPEVVWGARAIAQVIGKGEKATFAMLERGQLAGAQKVAGRWAFKPRIFFSMFETAA</sequence>
<evidence type="ECO:0000313" key="2">
    <source>
        <dbReference type="Proteomes" id="UP001156905"/>
    </source>
</evidence>
<proteinExistence type="predicted"/>
<dbReference type="EMBL" id="BSOW01000045">
    <property type="protein sequence ID" value="GLR91321.1"/>
    <property type="molecule type" value="Genomic_DNA"/>
</dbReference>
<name>A0ABQ6BCT9_9BRAD</name>
<reference evidence="2" key="1">
    <citation type="journal article" date="2019" name="Int. J. Syst. Evol. Microbiol.">
        <title>The Global Catalogue of Microorganisms (GCM) 10K type strain sequencing project: providing services to taxonomists for standard genome sequencing and annotation.</title>
        <authorList>
            <consortium name="The Broad Institute Genomics Platform"/>
            <consortium name="The Broad Institute Genome Sequencing Center for Infectious Disease"/>
            <person name="Wu L."/>
            <person name="Ma J."/>
        </authorList>
    </citation>
    <scope>NUCLEOTIDE SEQUENCE [LARGE SCALE GENOMIC DNA]</scope>
    <source>
        <strain evidence="2">NBRC 102520</strain>
    </source>
</reference>